<dbReference type="InterPro" id="IPR001412">
    <property type="entry name" value="aa-tRNA-synth_I_CS"/>
</dbReference>
<dbReference type="Pfam" id="PF13603">
    <property type="entry name" value="tRNA-synt_1_2"/>
    <property type="match status" value="1"/>
</dbReference>
<gene>
    <name evidence="15" type="ORF">LAME_0F07272G</name>
</gene>
<dbReference type="FunFam" id="1.10.730.10:FF:000002">
    <property type="entry name" value="Leucine--tRNA ligase"/>
    <property type="match status" value="1"/>
</dbReference>
<evidence type="ECO:0000313" key="16">
    <source>
        <dbReference type="Proteomes" id="UP000191144"/>
    </source>
</evidence>
<evidence type="ECO:0000259" key="12">
    <source>
        <dbReference type="Pfam" id="PF00133"/>
    </source>
</evidence>
<dbReference type="GO" id="GO:0032543">
    <property type="term" value="P:mitochondrial translation"/>
    <property type="evidence" value="ECO:0007669"/>
    <property type="project" value="TreeGrafter"/>
</dbReference>
<dbReference type="InterPro" id="IPR002300">
    <property type="entry name" value="aa-tRNA-synth_Ia"/>
</dbReference>
<dbReference type="SUPFAM" id="SSF47323">
    <property type="entry name" value="Anticodon-binding domain of a subclass of class I aminoacyl-tRNA synthetases"/>
    <property type="match status" value="1"/>
</dbReference>
<dbReference type="PRINTS" id="PR00985">
    <property type="entry name" value="TRNASYNTHLEU"/>
</dbReference>
<dbReference type="Proteomes" id="UP000191144">
    <property type="component" value="Chromosome F"/>
</dbReference>
<dbReference type="InterPro" id="IPR014729">
    <property type="entry name" value="Rossmann-like_a/b/a_fold"/>
</dbReference>
<dbReference type="InterPro" id="IPR025709">
    <property type="entry name" value="Leu_tRNA-synth_edit"/>
</dbReference>
<sequence>MLNLRHYSRCLRRLYGTLHSEDVNLVEIGNKWKSKVLKGAPSIKKQDEAKNIYILSMFPYPSGSLHIGHLRVYSITDALNRFYQLNGYQVLYPMGWDAFGLPAENAAIDRQIGPAAWTEQNITKMKQQMDTMLANFDWDREVTTSHPDYYKFTQQIFLELYKNGLAYQKDAEINWDPVDQTVLANEQVDSQGKSWRSGAIVEKRKLKQWFLGITKFAHKLQKDLELLNEWPQKVKTMQKNWIGESYGTEVVFPIFQNDKDQITTFTTRVETLFSVQYIALATTHPLVEELASSDPDLKNFLELAKSLPEDSKQGFLLKNTNALHPITSQLNIPIFVAPYVLSGYGHGAVMGCPAHDERDFAFWKQNMPESEVNATIFPEKASSEAQLSLPYCEKSGMLHCPGTEFDGMDANIASKAVTKALEELGRGKAAVNYKLRDWLISRQRFWGAPIPIVHCDHCGTVPVPSEDLPVRLPAVDNLAARGNPLKNLDSFVNTTCPSCGSPAKRETDTMDTFMDSSWYFFRYTDPKNTEEPFGSEIASKYLPVDLYIGGVEHAILHLLYSRFISKFLAAIGNWDDKQGSGEPFKRLVTQGMVHGRTLVDPASGRFLKPDEVITTDTDGLIIKATGQQPSIVYEKMSKSKHNGADPDDCIAVHGADATRAHILFQAPIGDVLNWDEAKIVGVERWLRKVIKLARSLSSERSLETSTIETPAPSDKDLEFHNEVQKLLQSITSSFTHSLSLNTVISDYMKLANLIENAHRAKAVSHDLLTKSFRILVTSMYPVTPTVAEEAHEIICRNKELAWNLYSWPTAENVRESELVDYRVVINGKMRFTHNADKSFIEDQDYAIRTLLALPSSQKYFAEKTIKKVIVRNKVFSFVVT</sequence>
<evidence type="ECO:0000256" key="3">
    <source>
        <dbReference type="ARBA" id="ARBA00013164"/>
    </source>
</evidence>
<dbReference type="SUPFAM" id="SSF50677">
    <property type="entry name" value="ValRS/IleRS/LeuRS editing domain"/>
    <property type="match status" value="1"/>
</dbReference>
<keyword evidence="7 11" id="KW-0648">Protein biosynthesis</keyword>
<dbReference type="PANTHER" id="PTHR43740">
    <property type="entry name" value="LEUCYL-TRNA SYNTHETASE"/>
    <property type="match status" value="1"/>
</dbReference>
<evidence type="ECO:0000256" key="2">
    <source>
        <dbReference type="ARBA" id="ARBA00005594"/>
    </source>
</evidence>
<dbReference type="EMBL" id="LT598477">
    <property type="protein sequence ID" value="SCU94386.1"/>
    <property type="molecule type" value="Genomic_DNA"/>
</dbReference>
<dbReference type="EC" id="6.1.1.4" evidence="3"/>
<dbReference type="InterPro" id="IPR015413">
    <property type="entry name" value="Methionyl/Leucyl_tRNA_Synth"/>
</dbReference>
<dbReference type="Gene3D" id="1.10.730.10">
    <property type="entry name" value="Isoleucyl-tRNA Synthetase, Domain 1"/>
    <property type="match status" value="1"/>
</dbReference>
<dbReference type="GO" id="GO:0004823">
    <property type="term" value="F:leucine-tRNA ligase activity"/>
    <property type="evidence" value="ECO:0007669"/>
    <property type="project" value="UniProtKB-EC"/>
</dbReference>
<dbReference type="FunFam" id="3.40.50.620:FF:000100">
    <property type="entry name" value="probable leucine--tRNA ligase, mitochondrial"/>
    <property type="match status" value="1"/>
</dbReference>
<dbReference type="InterPro" id="IPR009080">
    <property type="entry name" value="tRNAsynth_Ia_anticodon-bd"/>
</dbReference>
<dbReference type="NCBIfam" id="TIGR00396">
    <property type="entry name" value="leuS_bact"/>
    <property type="match status" value="1"/>
</dbReference>
<evidence type="ECO:0000256" key="9">
    <source>
        <dbReference type="ARBA" id="ARBA00030520"/>
    </source>
</evidence>
<protein>
    <recommendedName>
        <fullName evidence="3">leucine--tRNA ligase</fullName>
        <ecNumber evidence="3">6.1.1.4</ecNumber>
    </recommendedName>
    <alternativeName>
        <fullName evidence="9">Leucyl-tRNA synthetase</fullName>
    </alternativeName>
</protein>
<evidence type="ECO:0000256" key="1">
    <source>
        <dbReference type="ARBA" id="ARBA00004305"/>
    </source>
</evidence>
<name>A0A1G4JTZ1_9SACH</name>
<reference evidence="16" key="1">
    <citation type="submission" date="2016-03" db="EMBL/GenBank/DDBJ databases">
        <authorList>
            <person name="Devillers Hugo."/>
        </authorList>
    </citation>
    <scope>NUCLEOTIDE SEQUENCE [LARGE SCALE GENOMIC DNA]</scope>
</reference>
<dbReference type="OrthoDB" id="15954at2759"/>
<keyword evidence="16" id="KW-1185">Reference proteome</keyword>
<dbReference type="AlphaFoldDB" id="A0A1G4JTZ1"/>
<evidence type="ECO:0000256" key="4">
    <source>
        <dbReference type="ARBA" id="ARBA00022598"/>
    </source>
</evidence>
<dbReference type="GO" id="GO:0006429">
    <property type="term" value="P:leucyl-tRNA aminoacylation"/>
    <property type="evidence" value="ECO:0007669"/>
    <property type="project" value="InterPro"/>
</dbReference>
<evidence type="ECO:0000256" key="7">
    <source>
        <dbReference type="ARBA" id="ARBA00022917"/>
    </source>
</evidence>
<keyword evidence="5 11" id="KW-0547">Nucleotide-binding</keyword>
<dbReference type="FunFam" id="3.40.50.620:FF:000003">
    <property type="entry name" value="Leucine--tRNA ligase"/>
    <property type="match status" value="1"/>
</dbReference>
<keyword evidence="8 11" id="KW-0030">Aminoacyl-tRNA synthetase</keyword>
<organism evidence="15 16">
    <name type="scientific">Lachancea meyersii CBS 8951</name>
    <dbReference type="NCBI Taxonomy" id="1266667"/>
    <lineage>
        <taxon>Eukaryota</taxon>
        <taxon>Fungi</taxon>
        <taxon>Dikarya</taxon>
        <taxon>Ascomycota</taxon>
        <taxon>Saccharomycotina</taxon>
        <taxon>Saccharomycetes</taxon>
        <taxon>Saccharomycetales</taxon>
        <taxon>Saccharomycetaceae</taxon>
        <taxon>Lachancea</taxon>
    </lineage>
</organism>
<keyword evidence="4 11" id="KW-0436">Ligase</keyword>
<evidence type="ECO:0000259" key="14">
    <source>
        <dbReference type="Pfam" id="PF13603"/>
    </source>
</evidence>
<accession>A0A1G4JTZ1</accession>
<comment type="catalytic activity">
    <reaction evidence="10">
        <text>tRNA(Leu) + L-leucine + ATP = L-leucyl-tRNA(Leu) + AMP + diphosphate</text>
        <dbReference type="Rhea" id="RHEA:11688"/>
        <dbReference type="Rhea" id="RHEA-COMP:9613"/>
        <dbReference type="Rhea" id="RHEA-COMP:9622"/>
        <dbReference type="ChEBI" id="CHEBI:30616"/>
        <dbReference type="ChEBI" id="CHEBI:33019"/>
        <dbReference type="ChEBI" id="CHEBI:57427"/>
        <dbReference type="ChEBI" id="CHEBI:78442"/>
        <dbReference type="ChEBI" id="CHEBI:78494"/>
        <dbReference type="ChEBI" id="CHEBI:456215"/>
        <dbReference type="EC" id="6.1.1.4"/>
    </reaction>
</comment>
<dbReference type="GO" id="GO:0005759">
    <property type="term" value="C:mitochondrial matrix"/>
    <property type="evidence" value="ECO:0007669"/>
    <property type="project" value="UniProtKB-SubCell"/>
</dbReference>
<dbReference type="GO" id="GO:0005524">
    <property type="term" value="F:ATP binding"/>
    <property type="evidence" value="ECO:0007669"/>
    <property type="project" value="UniProtKB-KW"/>
</dbReference>
<proteinExistence type="inferred from homology"/>
<evidence type="ECO:0000256" key="10">
    <source>
        <dbReference type="ARBA" id="ARBA00047469"/>
    </source>
</evidence>
<comment type="similarity">
    <text evidence="2 11">Belongs to the class-I aminoacyl-tRNA synthetase family.</text>
</comment>
<dbReference type="CDD" id="cd00812">
    <property type="entry name" value="LeuRS_core"/>
    <property type="match status" value="1"/>
</dbReference>
<evidence type="ECO:0000256" key="5">
    <source>
        <dbReference type="ARBA" id="ARBA00022741"/>
    </source>
</evidence>
<dbReference type="InterPro" id="IPR009008">
    <property type="entry name" value="Val/Leu/Ile-tRNA-synth_edit"/>
</dbReference>
<dbReference type="PROSITE" id="PS00178">
    <property type="entry name" value="AA_TRNA_LIGASE_I"/>
    <property type="match status" value="1"/>
</dbReference>
<feature type="domain" description="Leucyl-tRNA synthetase editing" evidence="14">
    <location>
        <begin position="239"/>
        <end position="421"/>
    </location>
</feature>
<feature type="domain" description="Aminoacyl-tRNA synthetase class Ia" evidence="12">
    <location>
        <begin position="435"/>
        <end position="594"/>
    </location>
</feature>
<keyword evidence="6 11" id="KW-0067">ATP-binding</keyword>
<dbReference type="PANTHER" id="PTHR43740:SF2">
    <property type="entry name" value="LEUCINE--TRNA LIGASE, MITOCHONDRIAL"/>
    <property type="match status" value="1"/>
</dbReference>
<dbReference type="Pfam" id="PF00133">
    <property type="entry name" value="tRNA-synt_1"/>
    <property type="match status" value="1"/>
</dbReference>
<evidence type="ECO:0000256" key="11">
    <source>
        <dbReference type="RuleBase" id="RU363035"/>
    </source>
</evidence>
<dbReference type="SUPFAM" id="SSF52374">
    <property type="entry name" value="Nucleotidylyl transferase"/>
    <property type="match status" value="1"/>
</dbReference>
<comment type="subcellular location">
    <subcellularLocation>
        <location evidence="1">Mitochondrion matrix</location>
    </subcellularLocation>
</comment>
<dbReference type="GO" id="GO:0002161">
    <property type="term" value="F:aminoacyl-tRNA deacylase activity"/>
    <property type="evidence" value="ECO:0007669"/>
    <property type="project" value="InterPro"/>
</dbReference>
<dbReference type="InterPro" id="IPR002302">
    <property type="entry name" value="Leu-tRNA-ligase"/>
</dbReference>
<dbReference type="Gene3D" id="3.40.50.620">
    <property type="entry name" value="HUPs"/>
    <property type="match status" value="2"/>
</dbReference>
<evidence type="ECO:0000256" key="6">
    <source>
        <dbReference type="ARBA" id="ARBA00022840"/>
    </source>
</evidence>
<dbReference type="Pfam" id="PF09334">
    <property type="entry name" value="tRNA-synt_1g"/>
    <property type="match status" value="1"/>
</dbReference>
<evidence type="ECO:0000313" key="15">
    <source>
        <dbReference type="EMBL" id="SCU94386.1"/>
    </source>
</evidence>
<evidence type="ECO:0000259" key="13">
    <source>
        <dbReference type="Pfam" id="PF09334"/>
    </source>
</evidence>
<feature type="domain" description="Methionyl/Leucyl tRNA synthetase" evidence="13">
    <location>
        <begin position="53"/>
        <end position="190"/>
    </location>
</feature>
<evidence type="ECO:0000256" key="8">
    <source>
        <dbReference type="ARBA" id="ARBA00023146"/>
    </source>
</evidence>